<gene>
    <name evidence="4" type="ORF">SAMN04488544_1978</name>
</gene>
<dbReference type="InterPro" id="IPR029787">
    <property type="entry name" value="Nucleotide_cyclase"/>
</dbReference>
<dbReference type="SMART" id="SM00028">
    <property type="entry name" value="TPR"/>
    <property type="match status" value="4"/>
</dbReference>
<dbReference type="CDD" id="cd07302">
    <property type="entry name" value="CHD"/>
    <property type="match status" value="1"/>
</dbReference>
<sequence>MTGTTCACGRVAVAGDRFCARCGRTLDAAPAEPAAGPVDEPVDADGPDALVELLRGFVGRQVADRITLEGGRPAEERRLVTAVFADLSGFTALAGRLDAEDLQGVVDPVLAGLARVVGRYDGHVEKFAGDALLALFGAPVAHEDDAARALHASLDMQAELSGLTGLVPDGSAAPLRLHVGVSTGPVVARTVGWTARMDYAVLGESVVLAQRLQTLAPAGQVYVGASTRALVGEEFVFADLGELSVRGRTTPVPAFRLLGRGTASGAEGGPLVGRETEQAVLADRLDRARAGEGVVVRVSGPPGSGKSRLLAEVGRAARVVDVAVVELLGAVHAQSPYRCLVPLVATALQHRYPRAEDGLAALAADDHAPVDPQLTAVLVGRGGADDALHPRSPDLVRRQLGTAVRAWLVDLAARGPVMLLADGLQSFDTASAEVLGQLVDDPVPGVLLCLGTRDAQEGGSREVTTLRLAGLGGSDVRELVTAELGPVPDDRLVAHVADRGQGNPLMVRETVRQLRLEGLLEERHGFVRLVADAHSVPATLEGLLAARLDALPPAAARVATVAAVIGLTVPAALLRQVTGLSVDDCAAQVAALRAADVLRAGPVDGASGIVTSWRFENALVRDLLVARLTARRRQRVHARVADALAAVEEPSEEVVALLAEHLYLAGDLAGALPWLRRAAGHARRLLAQDSAVLALSRAVEAARTVAPEELAELATDLADVWAERGEHARARELYGEARRRGGDARPWAGEASVLRREGRYADALALLDEADAAAPGGDVRLLANERSWALSVSGDLEGAVRTLHVGLDAGDPGDGVAGLLLLQLVRAETLLGELAAAREHAARAIDDLERAGDRAGLCTAFRLLGSLQQTSGELDAAEETLTEGLRLATQAGLMEEMGGCRLNLGLVHADRGDHRAAEDAYRLAGVVFEQAGIEAGRAMAYGNQACELFLMGEHDRSRTLAVRALALAEQVGNQLTAADVHHTLGLVAEATGDRATAFREAEAAVAGFERAGLAVAAGPSRALAERCAS</sequence>
<evidence type="ECO:0000256" key="2">
    <source>
        <dbReference type="ARBA" id="ARBA00022840"/>
    </source>
</evidence>
<dbReference type="SUPFAM" id="SSF52540">
    <property type="entry name" value="P-loop containing nucleoside triphosphate hydrolases"/>
    <property type="match status" value="1"/>
</dbReference>
<dbReference type="PROSITE" id="PS50125">
    <property type="entry name" value="GUANYLATE_CYCLASE_2"/>
    <property type="match status" value="1"/>
</dbReference>
<evidence type="ECO:0000259" key="3">
    <source>
        <dbReference type="PROSITE" id="PS50125"/>
    </source>
</evidence>
<dbReference type="SMART" id="SM00044">
    <property type="entry name" value="CYCc"/>
    <property type="match status" value="1"/>
</dbReference>
<name>A0A1H2MG20_9ACTN</name>
<evidence type="ECO:0000313" key="5">
    <source>
        <dbReference type="Proteomes" id="UP000198825"/>
    </source>
</evidence>
<dbReference type="Proteomes" id="UP000198825">
    <property type="component" value="Chromosome I"/>
</dbReference>
<protein>
    <submittedName>
        <fullName evidence="4">AAA ATPase domain-containing protein</fullName>
    </submittedName>
</protein>
<dbReference type="PANTHER" id="PTHR16305:SF28">
    <property type="entry name" value="GUANYLATE CYCLASE DOMAIN-CONTAINING PROTEIN"/>
    <property type="match status" value="1"/>
</dbReference>
<dbReference type="Gene3D" id="3.30.70.1230">
    <property type="entry name" value="Nucleotide cyclase"/>
    <property type="match status" value="1"/>
</dbReference>
<dbReference type="InterPro" id="IPR027417">
    <property type="entry name" value="P-loop_NTPase"/>
</dbReference>
<dbReference type="EMBL" id="LT629799">
    <property type="protein sequence ID" value="SDU91985.1"/>
    <property type="molecule type" value="Genomic_DNA"/>
</dbReference>
<keyword evidence="1" id="KW-0547">Nucleotide-binding</keyword>
<organism evidence="4 5">
    <name type="scientific">Microlunatus sagamiharensis</name>
    <dbReference type="NCBI Taxonomy" id="546874"/>
    <lineage>
        <taxon>Bacteria</taxon>
        <taxon>Bacillati</taxon>
        <taxon>Actinomycetota</taxon>
        <taxon>Actinomycetes</taxon>
        <taxon>Propionibacteriales</taxon>
        <taxon>Propionibacteriaceae</taxon>
        <taxon>Microlunatus</taxon>
    </lineage>
</organism>
<keyword evidence="5" id="KW-1185">Reference proteome</keyword>
<proteinExistence type="predicted"/>
<dbReference type="InterPro" id="IPR011990">
    <property type="entry name" value="TPR-like_helical_dom_sf"/>
</dbReference>
<dbReference type="AlphaFoldDB" id="A0A1H2MG20"/>
<dbReference type="InterPro" id="IPR001054">
    <property type="entry name" value="A/G_cyclase"/>
</dbReference>
<dbReference type="InterPro" id="IPR041664">
    <property type="entry name" value="AAA_16"/>
</dbReference>
<dbReference type="STRING" id="546874.SAMN04488544_1978"/>
<dbReference type="GO" id="GO:0005524">
    <property type="term" value="F:ATP binding"/>
    <property type="evidence" value="ECO:0007669"/>
    <property type="project" value="UniProtKB-KW"/>
</dbReference>
<dbReference type="Gene3D" id="1.25.40.10">
    <property type="entry name" value="Tetratricopeptide repeat domain"/>
    <property type="match status" value="2"/>
</dbReference>
<dbReference type="SUPFAM" id="SSF55073">
    <property type="entry name" value="Nucleotide cyclase"/>
    <property type="match status" value="1"/>
</dbReference>
<dbReference type="GO" id="GO:0005737">
    <property type="term" value="C:cytoplasm"/>
    <property type="evidence" value="ECO:0007669"/>
    <property type="project" value="TreeGrafter"/>
</dbReference>
<dbReference type="GO" id="GO:0035556">
    <property type="term" value="P:intracellular signal transduction"/>
    <property type="evidence" value="ECO:0007669"/>
    <property type="project" value="InterPro"/>
</dbReference>
<dbReference type="Pfam" id="PF00211">
    <property type="entry name" value="Guanylate_cyc"/>
    <property type="match status" value="1"/>
</dbReference>
<dbReference type="SUPFAM" id="SSF48452">
    <property type="entry name" value="TPR-like"/>
    <property type="match status" value="2"/>
</dbReference>
<dbReference type="Pfam" id="PF13191">
    <property type="entry name" value="AAA_16"/>
    <property type="match status" value="1"/>
</dbReference>
<reference evidence="5" key="1">
    <citation type="submission" date="2016-10" db="EMBL/GenBank/DDBJ databases">
        <authorList>
            <person name="Varghese N."/>
            <person name="Submissions S."/>
        </authorList>
    </citation>
    <scope>NUCLEOTIDE SEQUENCE [LARGE SCALE GENOMIC DNA]</scope>
    <source>
        <strain evidence="5">DSM 21743</strain>
    </source>
</reference>
<evidence type="ECO:0000256" key="1">
    <source>
        <dbReference type="ARBA" id="ARBA00022741"/>
    </source>
</evidence>
<evidence type="ECO:0000313" key="4">
    <source>
        <dbReference type="EMBL" id="SDU91985.1"/>
    </source>
</evidence>
<feature type="domain" description="Guanylate cyclase" evidence="3">
    <location>
        <begin position="81"/>
        <end position="213"/>
    </location>
</feature>
<accession>A0A1H2MG20</accession>
<keyword evidence="2" id="KW-0067">ATP-binding</keyword>
<dbReference type="InterPro" id="IPR019734">
    <property type="entry name" value="TPR_rpt"/>
</dbReference>
<dbReference type="GO" id="GO:0009190">
    <property type="term" value="P:cyclic nucleotide biosynthetic process"/>
    <property type="evidence" value="ECO:0007669"/>
    <property type="project" value="InterPro"/>
</dbReference>
<dbReference type="PANTHER" id="PTHR16305">
    <property type="entry name" value="TESTICULAR SOLUBLE ADENYLYL CYCLASE"/>
    <property type="match status" value="1"/>
</dbReference>
<dbReference type="GO" id="GO:0004016">
    <property type="term" value="F:adenylate cyclase activity"/>
    <property type="evidence" value="ECO:0007669"/>
    <property type="project" value="UniProtKB-ARBA"/>
</dbReference>